<keyword evidence="3" id="KW-1185">Reference proteome</keyword>
<organism evidence="2 3">
    <name type="scientific">Salana multivorans</name>
    <dbReference type="NCBI Taxonomy" id="120377"/>
    <lineage>
        <taxon>Bacteria</taxon>
        <taxon>Bacillati</taxon>
        <taxon>Actinomycetota</taxon>
        <taxon>Actinomycetes</taxon>
        <taxon>Micrococcales</taxon>
        <taxon>Beutenbergiaceae</taxon>
        <taxon>Salana</taxon>
    </lineage>
</organism>
<dbReference type="Proteomes" id="UP000275356">
    <property type="component" value="Unassembled WGS sequence"/>
</dbReference>
<evidence type="ECO:0000313" key="3">
    <source>
        <dbReference type="Proteomes" id="UP000275356"/>
    </source>
</evidence>
<protein>
    <submittedName>
        <fullName evidence="2">Uncharacterized protein</fullName>
    </submittedName>
</protein>
<evidence type="ECO:0000313" key="2">
    <source>
        <dbReference type="EMBL" id="ROR96554.1"/>
    </source>
</evidence>
<proteinExistence type="predicted"/>
<gene>
    <name evidence="2" type="ORF">EDD28_1139</name>
</gene>
<dbReference type="EMBL" id="RKHQ01000001">
    <property type="protein sequence ID" value="ROR96554.1"/>
    <property type="molecule type" value="Genomic_DNA"/>
</dbReference>
<name>A0A3N2DAT3_9MICO</name>
<evidence type="ECO:0000256" key="1">
    <source>
        <dbReference type="SAM" id="MobiDB-lite"/>
    </source>
</evidence>
<dbReference type="AlphaFoldDB" id="A0A3N2DAT3"/>
<sequence>MTPGESPPASADRRFGPVSCAPYVTMERIVAETAGTSGSMRPGASARGAHRPR</sequence>
<reference evidence="2 3" key="1">
    <citation type="submission" date="2018-11" db="EMBL/GenBank/DDBJ databases">
        <title>Sequencing the genomes of 1000 actinobacteria strains.</title>
        <authorList>
            <person name="Klenk H.-P."/>
        </authorList>
    </citation>
    <scope>NUCLEOTIDE SEQUENCE [LARGE SCALE GENOMIC DNA]</scope>
    <source>
        <strain evidence="2 3">DSM 13521</strain>
    </source>
</reference>
<feature type="region of interest" description="Disordered" evidence="1">
    <location>
        <begin position="32"/>
        <end position="53"/>
    </location>
</feature>
<accession>A0A3N2DAT3</accession>
<comment type="caution">
    <text evidence="2">The sequence shown here is derived from an EMBL/GenBank/DDBJ whole genome shotgun (WGS) entry which is preliminary data.</text>
</comment>